<dbReference type="EMBL" id="QHKI01000003">
    <property type="protein sequence ID" value="RSM89394.1"/>
    <property type="molecule type" value="Genomic_DNA"/>
</dbReference>
<dbReference type="SUPFAM" id="SSF50939">
    <property type="entry name" value="Sialidases"/>
    <property type="match status" value="2"/>
</dbReference>
<evidence type="ECO:0000313" key="3">
    <source>
        <dbReference type="EMBL" id="RSM89394.1"/>
    </source>
</evidence>
<dbReference type="Pfam" id="PF13088">
    <property type="entry name" value="BNR_2"/>
    <property type="match status" value="1"/>
</dbReference>
<feature type="chain" id="PRO_5038665376" description="Sialidase domain-containing protein" evidence="1">
    <location>
        <begin position="36"/>
        <end position="481"/>
    </location>
</feature>
<organism evidence="3 4">
    <name type="scientific">Kibdelosporangium aridum</name>
    <dbReference type="NCBI Taxonomy" id="2030"/>
    <lineage>
        <taxon>Bacteria</taxon>
        <taxon>Bacillati</taxon>
        <taxon>Actinomycetota</taxon>
        <taxon>Actinomycetes</taxon>
        <taxon>Pseudonocardiales</taxon>
        <taxon>Pseudonocardiaceae</taxon>
        <taxon>Kibdelosporangium</taxon>
    </lineage>
</organism>
<dbReference type="OrthoDB" id="127969at2"/>
<dbReference type="PANTHER" id="PTHR43752:SF2">
    <property type="entry name" value="BNR_ASP-BOX REPEAT FAMILY PROTEIN"/>
    <property type="match status" value="1"/>
</dbReference>
<accession>A0A428ZMW4</accession>
<reference evidence="3 4" key="1">
    <citation type="submission" date="2018-05" db="EMBL/GenBank/DDBJ databases">
        <title>Evolution of GPA BGCs.</title>
        <authorList>
            <person name="Waglechner N."/>
            <person name="Wright G.D."/>
        </authorList>
    </citation>
    <scope>NUCLEOTIDE SEQUENCE [LARGE SCALE GENOMIC DNA]</scope>
    <source>
        <strain evidence="3 4">A82846</strain>
    </source>
</reference>
<feature type="domain" description="Sialidase" evidence="2">
    <location>
        <begin position="224"/>
        <end position="421"/>
    </location>
</feature>
<dbReference type="PANTHER" id="PTHR43752">
    <property type="entry name" value="BNR/ASP-BOX REPEAT FAMILY PROTEIN"/>
    <property type="match status" value="1"/>
</dbReference>
<comment type="caution">
    <text evidence="3">The sequence shown here is derived from an EMBL/GenBank/DDBJ whole genome shotgun (WGS) entry which is preliminary data.</text>
</comment>
<dbReference type="AlphaFoldDB" id="A0A428ZMW4"/>
<sequence>MTGRVWLAWGRGFMMRLLTVAVLAASTLTVAYADAALTKVSGPSPFPVACSESGPGTLHWNSEVQSHAAVNPRNPGHVVGTFQQDRWSSIASQGIVTAASFDGGRTWRRSVPATSQCSGAGNLKRATDSWVSVAPDGTAYLATLAMTKAFFEPGSEHAIQVSRSQDGGLTWGPATVLVREGGELVFNDLPAVTADPTDSRHVYTVFTKIEVLSETDFTGSAYLARSVDGGRTWEAPKVIYAPGLNSQTIANKIVVRADGTLVNAFTRYHLDASGAEREEIAVISSADKGKTWSAPVKVADLTNVGTKDPDTGTPIRDGAALVQAAANGRDLYLAWQDSRFSGGTHDGIVLSRSRDGGLTWSAPVPVAAQAFSPALAVLSDGTVGVTYYDLRDNTSDPATLPTRYSLATSHDGVTWREQRVAAFDFAGAPIVDRPERSLYLGDYHGLVASGGSFVPLFPKAGNDPANRSDVYAGRFQPIAGL</sequence>
<protein>
    <recommendedName>
        <fullName evidence="2">Sialidase domain-containing protein</fullName>
    </recommendedName>
</protein>
<evidence type="ECO:0000259" key="2">
    <source>
        <dbReference type="Pfam" id="PF13088"/>
    </source>
</evidence>
<dbReference type="CDD" id="cd15482">
    <property type="entry name" value="Sialidase_non-viral"/>
    <property type="match status" value="1"/>
</dbReference>
<dbReference type="Proteomes" id="UP000287547">
    <property type="component" value="Unassembled WGS sequence"/>
</dbReference>
<dbReference type="InterPro" id="IPR011040">
    <property type="entry name" value="Sialidase"/>
</dbReference>
<gene>
    <name evidence="3" type="ORF">DMH04_05140</name>
</gene>
<keyword evidence="1" id="KW-0732">Signal</keyword>
<evidence type="ECO:0000313" key="4">
    <source>
        <dbReference type="Proteomes" id="UP000287547"/>
    </source>
</evidence>
<feature type="signal peptide" evidence="1">
    <location>
        <begin position="1"/>
        <end position="35"/>
    </location>
</feature>
<evidence type="ECO:0000256" key="1">
    <source>
        <dbReference type="SAM" id="SignalP"/>
    </source>
</evidence>
<proteinExistence type="predicted"/>
<dbReference type="InterPro" id="IPR036278">
    <property type="entry name" value="Sialidase_sf"/>
</dbReference>
<dbReference type="Gene3D" id="2.120.10.10">
    <property type="match status" value="2"/>
</dbReference>
<name>A0A428ZMW4_KIBAR</name>